<dbReference type="InterPro" id="IPR036962">
    <property type="entry name" value="Glyco_hydro_3_N_sf"/>
</dbReference>
<dbReference type="Pfam" id="PF00933">
    <property type="entry name" value="Glyco_hydro_3"/>
    <property type="match status" value="1"/>
</dbReference>
<name>A0A9J6ZE90_9BACL</name>
<dbReference type="PANTHER" id="PTHR30480:SF16">
    <property type="entry name" value="GLYCOSIDE HYDROLASE FAMILY 3 DOMAIN PROTEIN"/>
    <property type="match status" value="1"/>
</dbReference>
<evidence type="ECO:0000259" key="5">
    <source>
        <dbReference type="Pfam" id="PF00933"/>
    </source>
</evidence>
<dbReference type="GO" id="GO:0004563">
    <property type="term" value="F:beta-N-acetylhexosaminidase activity"/>
    <property type="evidence" value="ECO:0007669"/>
    <property type="project" value="UniProtKB-EC"/>
</dbReference>
<protein>
    <submittedName>
        <fullName evidence="6">Beta-N-acetylhexosaminidase</fullName>
        <ecNumber evidence="6">3.2.1.52</ecNumber>
    </submittedName>
</protein>
<dbReference type="GO" id="GO:0005975">
    <property type="term" value="P:carbohydrate metabolic process"/>
    <property type="evidence" value="ECO:0007669"/>
    <property type="project" value="InterPro"/>
</dbReference>
<evidence type="ECO:0000256" key="1">
    <source>
        <dbReference type="ARBA" id="ARBA00005336"/>
    </source>
</evidence>
<keyword evidence="2 6" id="KW-0378">Hydrolase</keyword>
<dbReference type="GO" id="GO:0009254">
    <property type="term" value="P:peptidoglycan turnover"/>
    <property type="evidence" value="ECO:0007669"/>
    <property type="project" value="TreeGrafter"/>
</dbReference>
<dbReference type="Proteomes" id="UP001056756">
    <property type="component" value="Chromosome"/>
</dbReference>
<dbReference type="NCBIfam" id="NF003740">
    <property type="entry name" value="PRK05337.1"/>
    <property type="match status" value="1"/>
</dbReference>
<sequence length="414" mass="45803">MKQKKITIITILMLVLIIAAFYFIFSVQHSKETISLQPSELAQSTITPSSNDSQSTIVTTPSLEPIPTTTPNIITPNVDNNEEVEQLLQTLSTAQKIGQLLIIGVEDKQLTSAHQKLIQDQYIGSIILFKRNIKNEKQLTNFIAQLKQQNVYTDIPLWITIDQEGGNVNRLPEKFPSASTLAEHHDPTLTYDSAATMGETLARYGIDVDFAPVLDINSNPKNPVIGDRAFGTTPLETAEQAVAMMKGLQSYVITVGKHFPGHGDTSEDSHKTMPTVNKSWEELQQLELIPFYAAIEQKIDALMIGHLYFPQLDSEYPASLSKEIITHRLREEMGFTGLAISDDMVMGGITEQYNIGDAAVIALQAGIDMLIVGHEPTLQQEVITAITTAVENGIISEQLLDDHVRRILTAKLDQ</sequence>
<keyword evidence="4" id="KW-0812">Transmembrane</keyword>
<dbReference type="AlphaFoldDB" id="A0A9J6ZE90"/>
<feature type="domain" description="Glycoside hydrolase family 3 N-terminal" evidence="5">
    <location>
        <begin position="94"/>
        <end position="409"/>
    </location>
</feature>
<dbReference type="InterPro" id="IPR001764">
    <property type="entry name" value="Glyco_hydro_3_N"/>
</dbReference>
<dbReference type="KEGG" id="plig:NAG76_22055"/>
<accession>A0A9J6ZE90</accession>
<evidence type="ECO:0000313" key="6">
    <source>
        <dbReference type="EMBL" id="URN94470.1"/>
    </source>
</evidence>
<feature type="transmembrane region" description="Helical" evidence="4">
    <location>
        <begin position="7"/>
        <end position="25"/>
    </location>
</feature>
<dbReference type="EMBL" id="CP097899">
    <property type="protein sequence ID" value="URN94470.1"/>
    <property type="molecule type" value="Genomic_DNA"/>
</dbReference>
<keyword evidence="4" id="KW-1133">Transmembrane helix</keyword>
<evidence type="ECO:0000256" key="2">
    <source>
        <dbReference type="ARBA" id="ARBA00022801"/>
    </source>
</evidence>
<proteinExistence type="inferred from homology"/>
<keyword evidence="3 6" id="KW-0326">Glycosidase</keyword>
<evidence type="ECO:0000256" key="4">
    <source>
        <dbReference type="SAM" id="Phobius"/>
    </source>
</evidence>
<dbReference type="InterPro" id="IPR050226">
    <property type="entry name" value="NagZ_Beta-hexosaminidase"/>
</dbReference>
<dbReference type="EC" id="3.2.1.52" evidence="6"/>
<reference evidence="6" key="1">
    <citation type="submission" date="2022-05" db="EMBL/GenBank/DDBJ databases">
        <title>Novel bacterial taxa in a minimal lignocellulolytic consortium and its capacity to transform plastics disclosed by genome-resolved metagenomics.</title>
        <authorList>
            <person name="Rodriguez C.A.D."/>
            <person name="Diaz-Garcia L."/>
            <person name="Herrera K."/>
            <person name="Tarazona N.A."/>
            <person name="Sproer C."/>
            <person name="Overmann J."/>
            <person name="Jimenez D.J."/>
        </authorList>
    </citation>
    <scope>NUCLEOTIDE SEQUENCE</scope>
    <source>
        <strain evidence="6">MAG5</strain>
    </source>
</reference>
<dbReference type="Gene3D" id="3.20.20.300">
    <property type="entry name" value="Glycoside hydrolase, family 3, N-terminal domain"/>
    <property type="match status" value="1"/>
</dbReference>
<organism evidence="6 7">
    <name type="scientific">Candidatus Pristimantibacillus lignocellulolyticus</name>
    <dbReference type="NCBI Taxonomy" id="2994561"/>
    <lineage>
        <taxon>Bacteria</taxon>
        <taxon>Bacillati</taxon>
        <taxon>Bacillota</taxon>
        <taxon>Bacilli</taxon>
        <taxon>Bacillales</taxon>
        <taxon>Paenibacillaceae</taxon>
        <taxon>Candidatus Pristimantibacillus</taxon>
    </lineage>
</organism>
<dbReference type="SUPFAM" id="SSF51445">
    <property type="entry name" value="(Trans)glycosidases"/>
    <property type="match status" value="1"/>
</dbReference>
<dbReference type="PANTHER" id="PTHR30480">
    <property type="entry name" value="BETA-HEXOSAMINIDASE-RELATED"/>
    <property type="match status" value="1"/>
</dbReference>
<dbReference type="InterPro" id="IPR017853">
    <property type="entry name" value="GH"/>
</dbReference>
<gene>
    <name evidence="6" type="primary">nagZ</name>
    <name evidence="6" type="ORF">NAG76_22055</name>
</gene>
<comment type="similarity">
    <text evidence="1">Belongs to the glycosyl hydrolase 3 family.</text>
</comment>
<evidence type="ECO:0000313" key="7">
    <source>
        <dbReference type="Proteomes" id="UP001056756"/>
    </source>
</evidence>
<keyword evidence="4" id="KW-0472">Membrane</keyword>
<evidence type="ECO:0000256" key="3">
    <source>
        <dbReference type="ARBA" id="ARBA00023295"/>
    </source>
</evidence>